<dbReference type="RefSeq" id="XP_037202859.1">
    <property type="nucleotide sequence ID" value="XM_037342891.1"/>
</dbReference>
<dbReference type="Proteomes" id="UP000530670">
    <property type="component" value="Unassembled WGS sequence"/>
</dbReference>
<dbReference type="SUPFAM" id="SSF51735">
    <property type="entry name" value="NAD(P)-binding Rossmann-fold domains"/>
    <property type="match status" value="1"/>
</dbReference>
<evidence type="ECO:0000313" key="4">
    <source>
        <dbReference type="Proteomes" id="UP000530670"/>
    </source>
</evidence>
<organism evidence="3 4">
    <name type="scientific">Fusarium tjaetaba</name>
    <dbReference type="NCBI Taxonomy" id="1567544"/>
    <lineage>
        <taxon>Eukaryota</taxon>
        <taxon>Fungi</taxon>
        <taxon>Dikarya</taxon>
        <taxon>Ascomycota</taxon>
        <taxon>Pezizomycotina</taxon>
        <taxon>Sordariomycetes</taxon>
        <taxon>Hypocreomycetidae</taxon>
        <taxon>Hypocreales</taxon>
        <taxon>Nectriaceae</taxon>
        <taxon>Fusarium</taxon>
        <taxon>Fusarium fujikuroi species complex</taxon>
    </lineage>
</organism>
<dbReference type="EMBL" id="JAAQRI010000232">
    <property type="protein sequence ID" value="KAF5625188.1"/>
    <property type="molecule type" value="Genomic_DNA"/>
</dbReference>
<dbReference type="GO" id="GO:0016616">
    <property type="term" value="F:oxidoreductase activity, acting on the CH-OH group of donors, NAD or NADP as acceptor"/>
    <property type="evidence" value="ECO:0007669"/>
    <property type="project" value="TreeGrafter"/>
</dbReference>
<dbReference type="AlphaFoldDB" id="A0A8H5VK59"/>
<protein>
    <submittedName>
        <fullName evidence="3">Estradiol 17-beta-dehydrogenase 11</fullName>
    </submittedName>
</protein>
<dbReference type="PRINTS" id="PR00081">
    <property type="entry name" value="GDHRDH"/>
</dbReference>
<dbReference type="GeneID" id="59295161"/>
<dbReference type="InterPro" id="IPR036291">
    <property type="entry name" value="NAD(P)-bd_dom_sf"/>
</dbReference>
<sequence>MSIKSTENLAGTFVSQETVELVRAQALYMLDVAQKLPNGVYAMGGLYLSWVASRWLSDRMLNNNVSAKFDWKKEIAVVTGGSGGIGAEVVKALNAEGVTTIVIDVLPLSYPKSKSIHYYKCDLTNYEELQSVVRKIKKEVGTTTIAIANAGICRGKPIMAASKKDIELTFGVNNLAMLWTAKTFLPDMLDNNHGHFLIVASQTACSATPGLTDYSASKSAAVAIYEGLDGEVRNIHKANGVRVSCVSPSAVDTKMFSGIKLGPGISALDPKALGGEIADIIFSGKSQNVFVPRSAAVAVYFRTLPDWVRVLMQKTSTKMMEDSKPHDPLKDKDS</sequence>
<evidence type="ECO:0000256" key="2">
    <source>
        <dbReference type="ARBA" id="ARBA00023002"/>
    </source>
</evidence>
<proteinExistence type="inferred from homology"/>
<comment type="similarity">
    <text evidence="1">Belongs to the short-chain dehydrogenases/reductases (SDR) family.</text>
</comment>
<evidence type="ECO:0000256" key="1">
    <source>
        <dbReference type="ARBA" id="ARBA00006484"/>
    </source>
</evidence>
<dbReference type="PANTHER" id="PTHR24322">
    <property type="entry name" value="PKSB"/>
    <property type="match status" value="1"/>
</dbReference>
<name>A0A8H5VK59_9HYPO</name>
<keyword evidence="4" id="KW-1185">Reference proteome</keyword>
<comment type="caution">
    <text evidence="3">The sequence shown here is derived from an EMBL/GenBank/DDBJ whole genome shotgun (WGS) entry which is preliminary data.</text>
</comment>
<dbReference type="Pfam" id="PF00106">
    <property type="entry name" value="adh_short"/>
    <property type="match status" value="1"/>
</dbReference>
<gene>
    <name evidence="3" type="ORF">FTJAE_10085</name>
</gene>
<evidence type="ECO:0000313" key="3">
    <source>
        <dbReference type="EMBL" id="KAF5625188.1"/>
    </source>
</evidence>
<dbReference type="InterPro" id="IPR002347">
    <property type="entry name" value="SDR_fam"/>
</dbReference>
<dbReference type="Gene3D" id="3.40.50.720">
    <property type="entry name" value="NAD(P)-binding Rossmann-like Domain"/>
    <property type="match status" value="1"/>
</dbReference>
<dbReference type="OrthoDB" id="10253736at2759"/>
<keyword evidence="2" id="KW-0560">Oxidoreductase</keyword>
<accession>A0A8H5VK59</accession>
<reference evidence="3 4" key="1">
    <citation type="submission" date="2020-05" db="EMBL/GenBank/DDBJ databases">
        <title>Identification and distribution of gene clusters putatively required for synthesis of sphingolipid metabolism inhibitors in phylogenetically diverse species of the filamentous fungus Fusarium.</title>
        <authorList>
            <person name="Kim H.-S."/>
            <person name="Busman M."/>
            <person name="Brown D.W."/>
            <person name="Divon H."/>
            <person name="Uhlig S."/>
            <person name="Proctor R.H."/>
        </authorList>
    </citation>
    <scope>NUCLEOTIDE SEQUENCE [LARGE SCALE GENOMIC DNA]</scope>
    <source>
        <strain evidence="3 4">NRRL 66243</strain>
    </source>
</reference>
<dbReference type="PANTHER" id="PTHR24322:SF736">
    <property type="entry name" value="RETINOL DEHYDROGENASE 10"/>
    <property type="match status" value="1"/>
</dbReference>